<dbReference type="Gene3D" id="1.10.10.10">
    <property type="entry name" value="Winged helix-like DNA-binding domain superfamily/Winged helix DNA-binding domain"/>
    <property type="match status" value="1"/>
</dbReference>
<organism evidence="2 3">
    <name type="scientific">Kribbella sancticallisti</name>
    <dbReference type="NCBI Taxonomy" id="460087"/>
    <lineage>
        <taxon>Bacteria</taxon>
        <taxon>Bacillati</taxon>
        <taxon>Actinomycetota</taxon>
        <taxon>Actinomycetes</taxon>
        <taxon>Propionibacteriales</taxon>
        <taxon>Kribbellaceae</taxon>
        <taxon>Kribbella</taxon>
    </lineage>
</organism>
<sequence>MTVELARHGYRIFAGTLYPTLQRMQDEGLLTSRHDVVNGKTRRQR</sequence>
<dbReference type="InterPro" id="IPR036390">
    <property type="entry name" value="WH_DNA-bd_sf"/>
</dbReference>
<dbReference type="SUPFAM" id="SSF46785">
    <property type="entry name" value="Winged helix' DNA-binding domain"/>
    <property type="match status" value="1"/>
</dbReference>
<accession>A0ABN2D8H7</accession>
<proteinExistence type="predicted"/>
<dbReference type="EMBL" id="BAAAOS010000018">
    <property type="protein sequence ID" value="GAA1571056.1"/>
    <property type="molecule type" value="Genomic_DNA"/>
</dbReference>
<keyword evidence="3" id="KW-1185">Reference proteome</keyword>
<reference evidence="2 3" key="1">
    <citation type="journal article" date="2019" name="Int. J. Syst. Evol. Microbiol.">
        <title>The Global Catalogue of Microorganisms (GCM) 10K type strain sequencing project: providing services to taxonomists for standard genome sequencing and annotation.</title>
        <authorList>
            <consortium name="The Broad Institute Genomics Platform"/>
            <consortium name="The Broad Institute Genome Sequencing Center for Infectious Disease"/>
            <person name="Wu L."/>
            <person name="Ma J."/>
        </authorList>
    </citation>
    <scope>NUCLEOTIDE SEQUENCE [LARGE SCALE GENOMIC DNA]</scope>
    <source>
        <strain evidence="2 3">JCM 14969</strain>
    </source>
</reference>
<dbReference type="InterPro" id="IPR005149">
    <property type="entry name" value="Tscrpt_reg_PadR_N"/>
</dbReference>
<gene>
    <name evidence="2" type="ORF">GCM10009789_25780</name>
</gene>
<dbReference type="Proteomes" id="UP001500393">
    <property type="component" value="Unassembled WGS sequence"/>
</dbReference>
<name>A0ABN2D8H7_9ACTN</name>
<evidence type="ECO:0000313" key="2">
    <source>
        <dbReference type="EMBL" id="GAA1571056.1"/>
    </source>
</evidence>
<dbReference type="InterPro" id="IPR036388">
    <property type="entry name" value="WH-like_DNA-bd_sf"/>
</dbReference>
<dbReference type="Pfam" id="PF03551">
    <property type="entry name" value="PadR"/>
    <property type="match status" value="1"/>
</dbReference>
<comment type="caution">
    <text evidence="2">The sequence shown here is derived from an EMBL/GenBank/DDBJ whole genome shotgun (WGS) entry which is preliminary data.</text>
</comment>
<feature type="domain" description="Transcription regulator PadR N-terminal" evidence="1">
    <location>
        <begin position="2"/>
        <end position="43"/>
    </location>
</feature>
<evidence type="ECO:0000313" key="3">
    <source>
        <dbReference type="Proteomes" id="UP001500393"/>
    </source>
</evidence>
<evidence type="ECO:0000259" key="1">
    <source>
        <dbReference type="Pfam" id="PF03551"/>
    </source>
</evidence>
<protein>
    <recommendedName>
        <fullName evidence="1">Transcription regulator PadR N-terminal domain-containing protein</fullName>
    </recommendedName>
</protein>